<feature type="region of interest" description="Disordered" evidence="1">
    <location>
        <begin position="1"/>
        <end position="29"/>
    </location>
</feature>
<evidence type="ECO:0000313" key="2">
    <source>
        <dbReference type="EMBL" id="MCI70947.1"/>
    </source>
</evidence>
<proteinExistence type="predicted"/>
<feature type="non-terminal residue" evidence="2">
    <location>
        <position position="58"/>
    </location>
</feature>
<dbReference type="AlphaFoldDB" id="A0A392UDL7"/>
<organism evidence="2 3">
    <name type="scientific">Trifolium medium</name>
    <dbReference type="NCBI Taxonomy" id="97028"/>
    <lineage>
        <taxon>Eukaryota</taxon>
        <taxon>Viridiplantae</taxon>
        <taxon>Streptophyta</taxon>
        <taxon>Embryophyta</taxon>
        <taxon>Tracheophyta</taxon>
        <taxon>Spermatophyta</taxon>
        <taxon>Magnoliopsida</taxon>
        <taxon>eudicotyledons</taxon>
        <taxon>Gunneridae</taxon>
        <taxon>Pentapetalae</taxon>
        <taxon>rosids</taxon>
        <taxon>fabids</taxon>
        <taxon>Fabales</taxon>
        <taxon>Fabaceae</taxon>
        <taxon>Papilionoideae</taxon>
        <taxon>50 kb inversion clade</taxon>
        <taxon>NPAAA clade</taxon>
        <taxon>Hologalegina</taxon>
        <taxon>IRL clade</taxon>
        <taxon>Trifolieae</taxon>
        <taxon>Trifolium</taxon>
    </lineage>
</organism>
<keyword evidence="3" id="KW-1185">Reference proteome</keyword>
<accession>A0A392UDL7</accession>
<feature type="compositionally biased region" description="Low complexity" evidence="1">
    <location>
        <begin position="12"/>
        <end position="28"/>
    </location>
</feature>
<comment type="caution">
    <text evidence="2">The sequence shown here is derived from an EMBL/GenBank/DDBJ whole genome shotgun (WGS) entry which is preliminary data.</text>
</comment>
<protein>
    <submittedName>
        <fullName evidence="2">Uncharacterized protein</fullName>
    </submittedName>
</protein>
<reference evidence="2 3" key="1">
    <citation type="journal article" date="2018" name="Front. Plant Sci.">
        <title>Red Clover (Trifolium pratense) and Zigzag Clover (T. medium) - A Picture of Genomic Similarities and Differences.</title>
        <authorList>
            <person name="Dluhosova J."/>
            <person name="Istvanek J."/>
            <person name="Nedelnik J."/>
            <person name="Repkova J."/>
        </authorList>
    </citation>
    <scope>NUCLEOTIDE SEQUENCE [LARGE SCALE GENOMIC DNA]</scope>
    <source>
        <strain evidence="3">cv. 10/8</strain>
        <tissue evidence="2">Leaf</tissue>
    </source>
</reference>
<name>A0A392UDL7_9FABA</name>
<dbReference type="EMBL" id="LXQA010786307">
    <property type="protein sequence ID" value="MCI70947.1"/>
    <property type="molecule type" value="Genomic_DNA"/>
</dbReference>
<sequence>MLLRAPRATSLAQSAASRSCQRQQARSRTAPTLVTLRTNTSRFTRIFSDFWLPRFQGT</sequence>
<dbReference type="Proteomes" id="UP000265520">
    <property type="component" value="Unassembled WGS sequence"/>
</dbReference>
<evidence type="ECO:0000256" key="1">
    <source>
        <dbReference type="SAM" id="MobiDB-lite"/>
    </source>
</evidence>
<evidence type="ECO:0000313" key="3">
    <source>
        <dbReference type="Proteomes" id="UP000265520"/>
    </source>
</evidence>